<proteinExistence type="predicted"/>
<sequence>MARTPQTDGDQIELAAERLAGRTLCVRHLWVPVQLRTHRGRIQVAIILALLADEDCRTLVVTDHGSWLTDFLRPLGFRVVAGPDDRGVLVHERRLDDPGDHRPDDLMSN</sequence>
<dbReference type="RefSeq" id="WP_227229449.1">
    <property type="nucleotide sequence ID" value="NZ_JAJCVJ010000002.1"/>
</dbReference>
<keyword evidence="2" id="KW-1185">Reference proteome</keyword>
<accession>A0ABD5RAX8</accession>
<organism evidence="1 2">
    <name type="scientific">Salinirubrum litoreum</name>
    <dbReference type="NCBI Taxonomy" id="1126234"/>
    <lineage>
        <taxon>Archaea</taxon>
        <taxon>Methanobacteriati</taxon>
        <taxon>Methanobacteriota</taxon>
        <taxon>Stenosarchaea group</taxon>
        <taxon>Halobacteria</taxon>
        <taxon>Halobacteriales</taxon>
        <taxon>Haloferacaceae</taxon>
        <taxon>Salinirubrum</taxon>
    </lineage>
</organism>
<protein>
    <submittedName>
        <fullName evidence="1">Uncharacterized protein</fullName>
    </submittedName>
</protein>
<name>A0ABD5RAX8_9EURY</name>
<dbReference type="EMBL" id="JBHSKX010000002">
    <property type="protein sequence ID" value="MFC5367184.1"/>
    <property type="molecule type" value="Genomic_DNA"/>
</dbReference>
<gene>
    <name evidence="1" type="ORF">ACFPJ5_09535</name>
</gene>
<dbReference type="Proteomes" id="UP001596201">
    <property type="component" value="Unassembled WGS sequence"/>
</dbReference>
<reference evidence="1 2" key="1">
    <citation type="journal article" date="2019" name="Int. J. Syst. Evol. Microbiol.">
        <title>The Global Catalogue of Microorganisms (GCM) 10K type strain sequencing project: providing services to taxonomists for standard genome sequencing and annotation.</title>
        <authorList>
            <consortium name="The Broad Institute Genomics Platform"/>
            <consortium name="The Broad Institute Genome Sequencing Center for Infectious Disease"/>
            <person name="Wu L."/>
            <person name="Ma J."/>
        </authorList>
    </citation>
    <scope>NUCLEOTIDE SEQUENCE [LARGE SCALE GENOMIC DNA]</scope>
    <source>
        <strain evidence="1 2">CGMCC 1.12237</strain>
    </source>
</reference>
<evidence type="ECO:0000313" key="1">
    <source>
        <dbReference type="EMBL" id="MFC5367184.1"/>
    </source>
</evidence>
<evidence type="ECO:0000313" key="2">
    <source>
        <dbReference type="Proteomes" id="UP001596201"/>
    </source>
</evidence>
<comment type="caution">
    <text evidence="1">The sequence shown here is derived from an EMBL/GenBank/DDBJ whole genome shotgun (WGS) entry which is preliminary data.</text>
</comment>
<dbReference type="AlphaFoldDB" id="A0ABD5RAX8"/>